<protein>
    <recommendedName>
        <fullName evidence="5">Trans-aconitate 2-methyltransferase</fullName>
        <ecNumber evidence="5">2.1.1.144</ecNumber>
    </recommendedName>
</protein>
<evidence type="ECO:0000256" key="4">
    <source>
        <dbReference type="ARBA" id="ARBA00022691"/>
    </source>
</evidence>
<gene>
    <name evidence="5" type="primary">tam</name>
    <name evidence="7" type="ORF">HNR21_002418</name>
</gene>
<dbReference type="GO" id="GO:0005737">
    <property type="term" value="C:cytoplasm"/>
    <property type="evidence" value="ECO:0007669"/>
    <property type="project" value="UniProtKB-SubCell"/>
</dbReference>
<dbReference type="EC" id="2.1.1.144" evidence="5"/>
<evidence type="ECO:0000256" key="5">
    <source>
        <dbReference type="HAMAP-Rule" id="MF_00560"/>
    </source>
</evidence>
<comment type="catalytic activity">
    <reaction evidence="5">
        <text>trans-aconitate + S-adenosyl-L-methionine = (E)-3-(methoxycarbonyl)pent-2-enedioate + S-adenosyl-L-homocysteine</text>
        <dbReference type="Rhea" id="RHEA:14969"/>
        <dbReference type="ChEBI" id="CHEBI:15708"/>
        <dbReference type="ChEBI" id="CHEBI:57470"/>
        <dbReference type="ChEBI" id="CHEBI:57856"/>
        <dbReference type="ChEBI" id="CHEBI:59789"/>
        <dbReference type="EC" id="2.1.1.144"/>
    </reaction>
</comment>
<dbReference type="AlphaFoldDB" id="A0A7W3MX80"/>
<dbReference type="NCBIfam" id="NF010703">
    <property type="entry name" value="PRK14103.1"/>
    <property type="match status" value="1"/>
</dbReference>
<comment type="similarity">
    <text evidence="5">Belongs to the methyltransferase superfamily. Tam family.</text>
</comment>
<evidence type="ECO:0000313" key="7">
    <source>
        <dbReference type="EMBL" id="MBA9003536.1"/>
    </source>
</evidence>
<keyword evidence="4 5" id="KW-0949">S-adenosyl-L-methionine</keyword>
<comment type="caution">
    <text evidence="7">The sequence shown here is derived from an EMBL/GenBank/DDBJ whole genome shotgun (WGS) entry which is preliminary data.</text>
</comment>
<sequence>MSREMAAARGPTVWDPAQYGVFGAERGRPFDELLARIPLRAPGHVVDLGCGSGEHTLKLARRWPDAAVEGFDASPEMIAAARQVASAAEASVRFTVQDVRRWRPARPVDVIVSNAVLHWIPGHEDLLARWVGDLAPAGCLAFQVPGNHAAPSHTLLRELCDSPRWRDRLGGLLDPGPVRDAAGYLALLADLGCAVDAWETTYVQVLGGDDAVLEWVKGTTLRPVLAALDPGSARDFLAEYGAALRAAYPPGPHGTLFPFRRIFVVARRPRSGGDPPP</sequence>
<evidence type="ECO:0000256" key="1">
    <source>
        <dbReference type="ARBA" id="ARBA00022490"/>
    </source>
</evidence>
<dbReference type="EMBL" id="JACJII010000001">
    <property type="protein sequence ID" value="MBA9003536.1"/>
    <property type="molecule type" value="Genomic_DNA"/>
</dbReference>
<dbReference type="Proteomes" id="UP000539313">
    <property type="component" value="Unassembled WGS sequence"/>
</dbReference>
<reference evidence="7 8" key="1">
    <citation type="submission" date="2020-08" db="EMBL/GenBank/DDBJ databases">
        <title>Sequencing the genomes of 1000 actinobacteria strains.</title>
        <authorList>
            <person name="Klenk H.-P."/>
        </authorList>
    </citation>
    <scope>NUCLEOTIDE SEQUENCE [LARGE SCALE GENOMIC DNA]</scope>
    <source>
        <strain evidence="7 8">DSM 45823</strain>
    </source>
</reference>
<dbReference type="InterPro" id="IPR023149">
    <property type="entry name" value="Trans_acon_MeTrfase_C"/>
</dbReference>
<dbReference type="InterPro" id="IPR023506">
    <property type="entry name" value="Trans-aconitate_MeTrfase"/>
</dbReference>
<dbReference type="PANTHER" id="PTHR43861:SF1">
    <property type="entry name" value="TRANS-ACONITATE 2-METHYLTRANSFERASE"/>
    <property type="match status" value="1"/>
</dbReference>
<dbReference type="GO" id="GO:0032259">
    <property type="term" value="P:methylation"/>
    <property type="evidence" value="ECO:0007669"/>
    <property type="project" value="UniProtKB-KW"/>
</dbReference>
<dbReference type="GO" id="GO:0030798">
    <property type="term" value="F:trans-aconitate 2-methyltransferase activity"/>
    <property type="evidence" value="ECO:0007669"/>
    <property type="project" value="UniProtKB-UniRule"/>
</dbReference>
<keyword evidence="2 5" id="KW-0489">Methyltransferase</keyword>
<dbReference type="Gene3D" id="3.40.50.150">
    <property type="entry name" value="Vaccinia Virus protein VP39"/>
    <property type="match status" value="1"/>
</dbReference>
<dbReference type="RefSeq" id="WP_182705258.1">
    <property type="nucleotide sequence ID" value="NZ_JACJII010000001.1"/>
</dbReference>
<evidence type="ECO:0000256" key="2">
    <source>
        <dbReference type="ARBA" id="ARBA00022603"/>
    </source>
</evidence>
<evidence type="ECO:0000313" key="8">
    <source>
        <dbReference type="Proteomes" id="UP000539313"/>
    </source>
</evidence>
<name>A0A7W3MX80_9ACTN</name>
<dbReference type="InterPro" id="IPR041698">
    <property type="entry name" value="Methyltransf_25"/>
</dbReference>
<keyword evidence="8" id="KW-1185">Reference proteome</keyword>
<dbReference type="PANTHER" id="PTHR43861">
    <property type="entry name" value="TRANS-ACONITATE 2-METHYLTRANSFERASE-RELATED"/>
    <property type="match status" value="1"/>
</dbReference>
<comment type="function">
    <text evidence="5">Catalyzes the S-adenosylmethionine monomethyl esterification of trans-aconitate.</text>
</comment>
<organism evidence="7 8">
    <name type="scientific">Thermomonospora cellulosilytica</name>
    <dbReference type="NCBI Taxonomy" id="1411118"/>
    <lineage>
        <taxon>Bacteria</taxon>
        <taxon>Bacillati</taxon>
        <taxon>Actinomycetota</taxon>
        <taxon>Actinomycetes</taxon>
        <taxon>Streptosporangiales</taxon>
        <taxon>Thermomonosporaceae</taxon>
        <taxon>Thermomonospora</taxon>
    </lineage>
</organism>
<evidence type="ECO:0000256" key="3">
    <source>
        <dbReference type="ARBA" id="ARBA00022679"/>
    </source>
</evidence>
<dbReference type="SUPFAM" id="SSF53335">
    <property type="entry name" value="S-adenosyl-L-methionine-dependent methyltransferases"/>
    <property type="match status" value="1"/>
</dbReference>
<dbReference type="HAMAP" id="MF_00560">
    <property type="entry name" value="Tran_acon_Me_trans"/>
    <property type="match status" value="1"/>
</dbReference>
<dbReference type="Gene3D" id="1.10.150.290">
    <property type="entry name" value="S-adenosyl-L-methionine-dependent methyltransferases"/>
    <property type="match status" value="1"/>
</dbReference>
<evidence type="ECO:0000259" key="6">
    <source>
        <dbReference type="Pfam" id="PF13649"/>
    </source>
</evidence>
<keyword evidence="3 5" id="KW-0808">Transferase</keyword>
<dbReference type="InterPro" id="IPR029063">
    <property type="entry name" value="SAM-dependent_MTases_sf"/>
</dbReference>
<comment type="subcellular location">
    <subcellularLocation>
        <location evidence="5">Cytoplasm</location>
    </subcellularLocation>
</comment>
<feature type="domain" description="Methyltransferase" evidence="6">
    <location>
        <begin position="45"/>
        <end position="138"/>
    </location>
</feature>
<keyword evidence="1 5" id="KW-0963">Cytoplasm</keyword>
<proteinExistence type="inferred from homology"/>
<accession>A0A7W3MX80</accession>
<dbReference type="Pfam" id="PF13649">
    <property type="entry name" value="Methyltransf_25"/>
    <property type="match status" value="1"/>
</dbReference>
<dbReference type="CDD" id="cd02440">
    <property type="entry name" value="AdoMet_MTases"/>
    <property type="match status" value="1"/>
</dbReference>